<reference evidence="2 3" key="1">
    <citation type="journal article" date="2003" name="Proc. Natl. Acad. Sci. U.S.A.">
        <title>Genome sequence of the cyanobacterium Prochlorococcus marinus SS120, a nearly minimal oxyphototrophic genome.</title>
        <authorList>
            <person name="Dufresne A."/>
            <person name="Salanoubat M."/>
            <person name="Partensky F."/>
            <person name="Artiguenave F."/>
            <person name="Axmann I.M."/>
            <person name="Barbe V."/>
            <person name="Duprat S."/>
            <person name="Galperin M.Y."/>
            <person name="Koonin E.V."/>
            <person name="Le Gall F."/>
            <person name="Makarova K.S."/>
            <person name="Ostrowski M."/>
            <person name="Oztas S."/>
            <person name="Robert C."/>
            <person name="Rogozin I.B."/>
            <person name="Scanlan D.J."/>
            <person name="Tandeau de Marsac N."/>
            <person name="Weissenbach J."/>
            <person name="Wincker P."/>
            <person name="Wolf Y.I."/>
            <person name="Hess W.R."/>
        </authorList>
    </citation>
    <scope>NUCLEOTIDE SEQUENCE [LARGE SCALE GENOMIC DNA]</scope>
    <source>
        <strain evidence="3">SARG / CCMP1375 / SS120</strain>
    </source>
</reference>
<name>Q7VDG0_PROMA</name>
<dbReference type="EnsemblBacteria" id="AAP99462">
    <property type="protein sequence ID" value="AAP99462"/>
    <property type="gene ID" value="Pro_0416"/>
</dbReference>
<organism evidence="2 3">
    <name type="scientific">Prochlorococcus marinus (strain SARG / CCMP1375 / SS120)</name>
    <dbReference type="NCBI Taxonomy" id="167539"/>
    <lineage>
        <taxon>Bacteria</taxon>
        <taxon>Bacillati</taxon>
        <taxon>Cyanobacteriota</taxon>
        <taxon>Cyanophyceae</taxon>
        <taxon>Synechococcales</taxon>
        <taxon>Prochlorococcaceae</taxon>
        <taxon>Prochlorococcus</taxon>
    </lineage>
</organism>
<dbReference type="EMBL" id="AE017126">
    <property type="protein sequence ID" value="AAP99462.1"/>
    <property type="molecule type" value="Genomic_DNA"/>
</dbReference>
<evidence type="ECO:0000313" key="3">
    <source>
        <dbReference type="Proteomes" id="UP000001420"/>
    </source>
</evidence>
<dbReference type="HOGENOM" id="CLU_2619174_0_0_3"/>
<sequence length="81" mass="9483">MFFLGSAIRWMGSAPSRFLYFHLYLLCVYFFTYFAKLGSLEVYRLIFTLGILSPFLFAIYRGLPLDCLNFESALKKEFPEA</sequence>
<gene>
    <name evidence="2" type="ordered locus">Pro_0416</name>
</gene>
<feature type="transmembrane region" description="Helical" evidence="1">
    <location>
        <begin position="18"/>
        <end position="35"/>
    </location>
</feature>
<keyword evidence="1" id="KW-1133">Transmembrane helix</keyword>
<dbReference type="OrthoDB" id="542146at2"/>
<protein>
    <submittedName>
        <fullName evidence="2">Uncharacterized protein</fullName>
    </submittedName>
</protein>
<proteinExistence type="predicted"/>
<dbReference type="PATRIC" id="fig|167539.5.peg.425"/>
<dbReference type="AlphaFoldDB" id="Q7VDG0"/>
<keyword evidence="1" id="KW-0812">Transmembrane</keyword>
<evidence type="ECO:0000256" key="1">
    <source>
        <dbReference type="SAM" id="Phobius"/>
    </source>
</evidence>
<dbReference type="eggNOG" id="ENOG5030R1U">
    <property type="taxonomic scope" value="Bacteria"/>
</dbReference>
<keyword evidence="3" id="KW-1185">Reference proteome</keyword>
<evidence type="ECO:0000313" key="2">
    <source>
        <dbReference type="EMBL" id="AAP99462.1"/>
    </source>
</evidence>
<feature type="transmembrane region" description="Helical" evidence="1">
    <location>
        <begin position="42"/>
        <end position="60"/>
    </location>
</feature>
<dbReference type="Proteomes" id="UP000001420">
    <property type="component" value="Chromosome"/>
</dbReference>
<accession>Q7VDG0</accession>
<keyword evidence="1" id="KW-0472">Membrane</keyword>
<dbReference type="KEGG" id="pma:Pro_0416"/>